<proteinExistence type="inferred from homology"/>
<evidence type="ECO:0000256" key="3">
    <source>
        <dbReference type="ARBA" id="ARBA00022946"/>
    </source>
</evidence>
<evidence type="ECO:0000313" key="7">
    <source>
        <dbReference type="Proteomes" id="UP000553632"/>
    </source>
</evidence>
<dbReference type="AlphaFoldDB" id="A0A7J6U2Z8"/>
<comment type="caution">
    <text evidence="6">The sequence shown here is derived from an EMBL/GenBank/DDBJ whole genome shotgun (WGS) entry which is preliminary data.</text>
</comment>
<feature type="region of interest" description="Disordered" evidence="5">
    <location>
        <begin position="294"/>
        <end position="328"/>
    </location>
</feature>
<dbReference type="PANTHER" id="PTHR13126:SF0">
    <property type="entry name" value="ATP SYNTHASE MITOCHONDRIAL F1 COMPLEX ASSEMBLY FACTOR 1"/>
    <property type="match status" value="1"/>
</dbReference>
<dbReference type="PANTHER" id="PTHR13126">
    <property type="entry name" value="CHAPERONE ATP11"/>
    <property type="match status" value="1"/>
</dbReference>
<evidence type="ECO:0000256" key="4">
    <source>
        <dbReference type="ARBA" id="ARBA00023128"/>
    </source>
</evidence>
<dbReference type="Proteomes" id="UP000553632">
    <property type="component" value="Unassembled WGS sequence"/>
</dbReference>
<protein>
    <submittedName>
        <fullName evidence="6">Uncharacterized protein</fullName>
    </submittedName>
</protein>
<keyword evidence="3" id="KW-0809">Transit peptide</keyword>
<evidence type="ECO:0000256" key="1">
    <source>
        <dbReference type="ARBA" id="ARBA00004173"/>
    </source>
</evidence>
<evidence type="ECO:0000256" key="5">
    <source>
        <dbReference type="SAM" id="MobiDB-lite"/>
    </source>
</evidence>
<evidence type="ECO:0000313" key="6">
    <source>
        <dbReference type="EMBL" id="KAF4751775.1"/>
    </source>
</evidence>
<sequence>SMWLEHINEKPRSIGAVMAKPEWDVFHKNALACPMFIVPVQKPEGYFNMVSQIQDGKYCLMTFLDHYRSNPTEAPPFMVLNFYDDLLKSKELTLLRADLVSPDLSKAEGEAVVRTLREFYGQPALFKKWVETFNLRSREFDFTEFTRANDRQGPFMAVMTPRQPRFGVQQILNREDWTTIPATVCKLFHNLSDCTAWQRYRESPTEHIGKSLTKPEPTFGSKLSLGESHADTFAYLSGRLVCRACFSGSVSQKGLLRSPFWPAEALGRKFEPDEQPGGIRSARSYASRLFIGSDRIGSGTRDYHTLQGHNRAQNRRQVQDGVKKGGYK</sequence>
<dbReference type="InterPro" id="IPR010591">
    <property type="entry name" value="ATP11"/>
</dbReference>
<keyword evidence="4" id="KW-0496">Mitochondrion</keyword>
<dbReference type="EMBL" id="JABANO010006469">
    <property type="protein sequence ID" value="KAF4751775.1"/>
    <property type="molecule type" value="Genomic_DNA"/>
</dbReference>
<name>A0A7J6U2Z8_PEROL</name>
<feature type="compositionally biased region" description="Basic and acidic residues" evidence="5">
    <location>
        <begin position="317"/>
        <end position="328"/>
    </location>
</feature>
<keyword evidence="7" id="KW-1185">Reference proteome</keyword>
<feature type="non-terminal residue" evidence="6">
    <location>
        <position position="328"/>
    </location>
</feature>
<gene>
    <name evidence="6" type="ORF">FOZ63_030751</name>
</gene>
<accession>A0A7J6U2Z8</accession>
<organism evidence="6 7">
    <name type="scientific">Perkinsus olseni</name>
    <name type="common">Perkinsus atlanticus</name>
    <dbReference type="NCBI Taxonomy" id="32597"/>
    <lineage>
        <taxon>Eukaryota</taxon>
        <taxon>Sar</taxon>
        <taxon>Alveolata</taxon>
        <taxon>Perkinsozoa</taxon>
        <taxon>Perkinsea</taxon>
        <taxon>Perkinsida</taxon>
        <taxon>Perkinsidae</taxon>
        <taxon>Perkinsus</taxon>
    </lineage>
</organism>
<comment type="similarity">
    <text evidence="2">Belongs to the ATP11 family.</text>
</comment>
<dbReference type="Pfam" id="PF06644">
    <property type="entry name" value="ATP11"/>
    <property type="match status" value="1"/>
</dbReference>
<dbReference type="GO" id="GO:0005739">
    <property type="term" value="C:mitochondrion"/>
    <property type="evidence" value="ECO:0007669"/>
    <property type="project" value="UniProtKB-SubCell"/>
</dbReference>
<feature type="non-terminal residue" evidence="6">
    <location>
        <position position="1"/>
    </location>
</feature>
<evidence type="ECO:0000256" key="2">
    <source>
        <dbReference type="ARBA" id="ARBA00009116"/>
    </source>
</evidence>
<dbReference type="GO" id="GO:0033615">
    <property type="term" value="P:mitochondrial proton-transporting ATP synthase complex assembly"/>
    <property type="evidence" value="ECO:0007669"/>
    <property type="project" value="TreeGrafter"/>
</dbReference>
<reference evidence="6 7" key="1">
    <citation type="submission" date="2020-04" db="EMBL/GenBank/DDBJ databases">
        <title>Perkinsus olseni comparative genomics.</title>
        <authorList>
            <person name="Bogema D.R."/>
        </authorList>
    </citation>
    <scope>NUCLEOTIDE SEQUENCE [LARGE SCALE GENOMIC DNA]</scope>
    <source>
        <strain evidence="6 7">ATCC PRA-207</strain>
    </source>
</reference>
<comment type="subcellular location">
    <subcellularLocation>
        <location evidence="1">Mitochondrion</location>
    </subcellularLocation>
</comment>